<dbReference type="AlphaFoldDB" id="R7VDS6"/>
<keyword evidence="5" id="KW-0479">Metal-binding</keyword>
<feature type="domain" description="Peptidase M12B" evidence="7">
    <location>
        <begin position="1"/>
        <end position="80"/>
    </location>
</feature>
<dbReference type="GO" id="GO:0006509">
    <property type="term" value="P:membrane protein ectodomain proteolysis"/>
    <property type="evidence" value="ECO:0007669"/>
    <property type="project" value="TreeGrafter"/>
</dbReference>
<dbReference type="GO" id="GO:0046872">
    <property type="term" value="F:metal ion binding"/>
    <property type="evidence" value="ECO:0007669"/>
    <property type="project" value="UniProtKB-KW"/>
</dbReference>
<keyword evidence="5" id="KW-0862">Zinc</keyword>
<organism evidence="8">
    <name type="scientific">Capitella teleta</name>
    <name type="common">Polychaete worm</name>
    <dbReference type="NCBI Taxonomy" id="283909"/>
    <lineage>
        <taxon>Eukaryota</taxon>
        <taxon>Metazoa</taxon>
        <taxon>Spiralia</taxon>
        <taxon>Lophotrochozoa</taxon>
        <taxon>Annelida</taxon>
        <taxon>Polychaeta</taxon>
        <taxon>Sedentaria</taxon>
        <taxon>Scolecida</taxon>
        <taxon>Capitellidae</taxon>
        <taxon>Capitella</taxon>
    </lineage>
</organism>
<dbReference type="PANTHER" id="PTHR45702:SF2">
    <property type="entry name" value="KUZBANIAN, ISOFORM A"/>
    <property type="match status" value="1"/>
</dbReference>
<dbReference type="Gene3D" id="3.40.390.10">
    <property type="entry name" value="Collagenase (Catalytic Domain)"/>
    <property type="match status" value="1"/>
</dbReference>
<evidence type="ECO:0000256" key="2">
    <source>
        <dbReference type="ARBA" id="ARBA00012332"/>
    </source>
</evidence>
<dbReference type="InterPro" id="IPR049038">
    <property type="entry name" value="ADAM10_Cys-rich"/>
</dbReference>
<dbReference type="EMBL" id="AMQN01004168">
    <property type="status" value="NOT_ANNOTATED_CDS"/>
    <property type="molecule type" value="Genomic_DNA"/>
</dbReference>
<dbReference type="GO" id="GO:0007219">
    <property type="term" value="P:Notch signaling pathway"/>
    <property type="evidence" value="ECO:0007669"/>
    <property type="project" value="TreeGrafter"/>
</dbReference>
<feature type="binding site" evidence="5">
    <location>
        <position position="31"/>
    </location>
    <ligand>
        <name>Zn(2+)</name>
        <dbReference type="ChEBI" id="CHEBI:29105"/>
        <note>catalytic</note>
    </ligand>
</feature>
<dbReference type="PANTHER" id="PTHR45702">
    <property type="entry name" value="ADAM10/ADAM17 METALLOPEPTIDASE FAMILY MEMBER"/>
    <property type="match status" value="1"/>
</dbReference>
<dbReference type="EMBL" id="KB292771">
    <property type="protein sequence ID" value="ELU17003.1"/>
    <property type="molecule type" value="Genomic_DNA"/>
</dbReference>
<keyword evidence="3" id="KW-0165">Cleavage on pair of basic residues</keyword>
<evidence type="ECO:0000259" key="6">
    <source>
        <dbReference type="PROSITE" id="PS50214"/>
    </source>
</evidence>
<dbReference type="EnsemblMetazoa" id="CapteT25283">
    <property type="protein sequence ID" value="CapteP25283"/>
    <property type="gene ID" value="CapteG25283"/>
</dbReference>
<feature type="non-terminal residue" evidence="8">
    <location>
        <position position="275"/>
    </location>
</feature>
<dbReference type="SUPFAM" id="SSF57552">
    <property type="entry name" value="Blood coagulation inhibitor (disintegrin)"/>
    <property type="match status" value="1"/>
</dbReference>
<proteinExistence type="predicted"/>
<dbReference type="InterPro" id="IPR051489">
    <property type="entry name" value="ADAM_Metalloproteinase"/>
</dbReference>
<accession>R7VDS6</accession>
<dbReference type="PROSITE" id="PS50215">
    <property type="entry name" value="ADAM_MEPRO"/>
    <property type="match status" value="1"/>
</dbReference>
<evidence type="ECO:0000313" key="9">
    <source>
        <dbReference type="EnsemblMetazoa" id="CapteP25283"/>
    </source>
</evidence>
<dbReference type="InterPro" id="IPR001762">
    <property type="entry name" value="Disintegrin_dom"/>
</dbReference>
<reference evidence="8 10" key="2">
    <citation type="journal article" date="2013" name="Nature">
        <title>Insights into bilaterian evolution from three spiralian genomes.</title>
        <authorList>
            <person name="Simakov O."/>
            <person name="Marletaz F."/>
            <person name="Cho S.J."/>
            <person name="Edsinger-Gonzales E."/>
            <person name="Havlak P."/>
            <person name="Hellsten U."/>
            <person name="Kuo D.H."/>
            <person name="Larsson T."/>
            <person name="Lv J."/>
            <person name="Arendt D."/>
            <person name="Savage R."/>
            <person name="Osoegawa K."/>
            <person name="de Jong P."/>
            <person name="Grimwood J."/>
            <person name="Chapman J.A."/>
            <person name="Shapiro H."/>
            <person name="Aerts A."/>
            <person name="Otillar R.P."/>
            <person name="Terry A.Y."/>
            <person name="Boore J.L."/>
            <person name="Grigoriev I.V."/>
            <person name="Lindberg D.R."/>
            <person name="Seaver E.C."/>
            <person name="Weisblat D.A."/>
            <person name="Putnam N.H."/>
            <person name="Rokhsar D.S."/>
        </authorList>
    </citation>
    <scope>NUCLEOTIDE SEQUENCE</scope>
    <source>
        <strain evidence="8 10">I ESC-2004</strain>
    </source>
</reference>
<dbReference type="SUPFAM" id="SSF55486">
    <property type="entry name" value="Metalloproteases ('zincins'), catalytic domain"/>
    <property type="match status" value="1"/>
</dbReference>
<dbReference type="InterPro" id="IPR024079">
    <property type="entry name" value="MetalloPept_cat_dom_sf"/>
</dbReference>
<keyword evidence="4" id="KW-1015">Disulfide bond</keyword>
<reference evidence="10" key="1">
    <citation type="submission" date="2012-12" db="EMBL/GenBank/DDBJ databases">
        <authorList>
            <person name="Hellsten U."/>
            <person name="Grimwood J."/>
            <person name="Chapman J.A."/>
            <person name="Shapiro H."/>
            <person name="Aerts A."/>
            <person name="Otillar R.P."/>
            <person name="Terry A.Y."/>
            <person name="Boore J.L."/>
            <person name="Simakov O."/>
            <person name="Marletaz F."/>
            <person name="Cho S.-J."/>
            <person name="Edsinger-Gonzales E."/>
            <person name="Havlak P."/>
            <person name="Kuo D.-H."/>
            <person name="Larsson T."/>
            <person name="Lv J."/>
            <person name="Arendt D."/>
            <person name="Savage R."/>
            <person name="Osoegawa K."/>
            <person name="de Jong P."/>
            <person name="Lindberg D.R."/>
            <person name="Seaver E.C."/>
            <person name="Weisblat D.A."/>
            <person name="Putnam N.H."/>
            <person name="Grigoriev I.V."/>
            <person name="Rokhsar D.S."/>
        </authorList>
    </citation>
    <scope>NUCLEOTIDE SEQUENCE</scope>
    <source>
        <strain evidence="10">I ESC-2004</strain>
    </source>
</reference>
<dbReference type="OrthoDB" id="2149267at2759"/>
<evidence type="ECO:0000256" key="1">
    <source>
        <dbReference type="ARBA" id="ARBA00001809"/>
    </source>
</evidence>
<comment type="catalytic activity">
    <reaction evidence="1">
        <text>Endopeptidase of broad specificity.</text>
        <dbReference type="EC" id="3.4.24.81"/>
    </reaction>
</comment>
<feature type="non-terminal residue" evidence="8">
    <location>
        <position position="1"/>
    </location>
</feature>
<keyword evidence="10" id="KW-1185">Reference proteome</keyword>
<name>R7VDS6_CAPTE</name>
<evidence type="ECO:0000259" key="7">
    <source>
        <dbReference type="PROSITE" id="PS50215"/>
    </source>
</evidence>
<dbReference type="SMART" id="SM00050">
    <property type="entry name" value="DISIN"/>
    <property type="match status" value="1"/>
</dbReference>
<dbReference type="GO" id="GO:0005886">
    <property type="term" value="C:plasma membrane"/>
    <property type="evidence" value="ECO:0007669"/>
    <property type="project" value="TreeGrafter"/>
</dbReference>
<protein>
    <recommendedName>
        <fullName evidence="2">ADAM10 endopeptidase</fullName>
        <ecNumber evidence="2">3.4.24.81</ecNumber>
    </recommendedName>
</protein>
<evidence type="ECO:0000313" key="10">
    <source>
        <dbReference type="Proteomes" id="UP000014760"/>
    </source>
</evidence>
<dbReference type="Pfam" id="PF13574">
    <property type="entry name" value="Reprolysin_2"/>
    <property type="match status" value="1"/>
</dbReference>
<evidence type="ECO:0000313" key="8">
    <source>
        <dbReference type="EMBL" id="ELU17003.1"/>
    </source>
</evidence>
<dbReference type="PROSITE" id="PS50214">
    <property type="entry name" value="DISINTEGRIN_2"/>
    <property type="match status" value="1"/>
</dbReference>
<feature type="binding site" evidence="5">
    <location>
        <position position="37"/>
    </location>
    <ligand>
        <name>Zn(2+)</name>
        <dbReference type="ChEBI" id="CHEBI:29105"/>
        <note>catalytic</note>
    </ligand>
</feature>
<feature type="domain" description="Disintegrin" evidence="6">
    <location>
        <begin position="93"/>
        <end position="185"/>
    </location>
</feature>
<feature type="binding site" evidence="5">
    <location>
        <position position="27"/>
    </location>
    <ligand>
        <name>Zn(2+)</name>
        <dbReference type="ChEBI" id="CHEBI:29105"/>
        <note>catalytic</note>
    </ligand>
</feature>
<sequence length="275" mass="29809">SFNSLLVTHANFGKRLPRDVVTATVIHELGHAFGAPHDPTEGPCFSDIGHFVMHSFTGYLNHKNHFEFSPCSLSAISETVLAKSSCFEEAIKEPKCGNFIREAKEECDSGAEKEACDVIDECCGLDCRINRTQGFHCSPQHSPCCSDSCHVATASSLCLPETECTFASYCDGNSSSCPRSTHKPNGTACHHGHGHCSNGACSVSVCHLYGLETCQCAGKRRNMCKLCCACPDGRPESCVPAIELDIRSSMGGPLFLDPGQHCDQFRGYCNEQREC</sequence>
<dbReference type="GO" id="GO:0004222">
    <property type="term" value="F:metalloendopeptidase activity"/>
    <property type="evidence" value="ECO:0007669"/>
    <property type="project" value="InterPro"/>
</dbReference>
<dbReference type="FunFam" id="4.10.70.10:FF:000003">
    <property type="entry name" value="Disintegrin and metalloproteinase domain-containing protein 17"/>
    <property type="match status" value="1"/>
</dbReference>
<dbReference type="Gene3D" id="4.10.70.10">
    <property type="entry name" value="Disintegrin domain"/>
    <property type="match status" value="1"/>
</dbReference>
<dbReference type="Pfam" id="PF00200">
    <property type="entry name" value="Disintegrin"/>
    <property type="match status" value="1"/>
</dbReference>
<gene>
    <name evidence="8" type="ORF">CAPTEDRAFT_25283</name>
</gene>
<dbReference type="Pfam" id="PF21299">
    <property type="entry name" value="ADAM10_Cys-rich"/>
    <property type="match status" value="1"/>
</dbReference>
<evidence type="ECO:0000256" key="5">
    <source>
        <dbReference type="PROSITE-ProRule" id="PRU00276"/>
    </source>
</evidence>
<reference evidence="9" key="3">
    <citation type="submission" date="2015-06" db="UniProtKB">
        <authorList>
            <consortium name="EnsemblMetazoa"/>
        </authorList>
    </citation>
    <scope>IDENTIFICATION</scope>
</reference>
<dbReference type="HOGENOM" id="CLU_1013997_0_0_1"/>
<evidence type="ECO:0000256" key="4">
    <source>
        <dbReference type="ARBA" id="ARBA00023157"/>
    </source>
</evidence>
<dbReference type="EC" id="3.4.24.81" evidence="2"/>
<dbReference type="OMA" id="MYESATH"/>
<feature type="active site" evidence="5">
    <location>
        <position position="28"/>
    </location>
</feature>
<dbReference type="InterPro" id="IPR036436">
    <property type="entry name" value="Disintegrin_dom_sf"/>
</dbReference>
<dbReference type="Proteomes" id="UP000014760">
    <property type="component" value="Unassembled WGS sequence"/>
</dbReference>
<comment type="caution">
    <text evidence="5">Lacks conserved residue(s) required for the propagation of feature annotation.</text>
</comment>
<evidence type="ECO:0000256" key="3">
    <source>
        <dbReference type="ARBA" id="ARBA00022685"/>
    </source>
</evidence>
<dbReference type="STRING" id="283909.R7VDS6"/>
<dbReference type="InterPro" id="IPR001590">
    <property type="entry name" value="Peptidase_M12B"/>
</dbReference>